<evidence type="ECO:0000313" key="12">
    <source>
        <dbReference type="EMBL" id="ROT41462.1"/>
    </source>
</evidence>
<feature type="domain" description="Plastocyanin-like" evidence="9">
    <location>
        <begin position="154"/>
        <end position="265"/>
    </location>
</feature>
<dbReference type="Pfam" id="PF00394">
    <property type="entry name" value="Cu-oxidase"/>
    <property type="match status" value="1"/>
</dbReference>
<dbReference type="Pfam" id="PF07732">
    <property type="entry name" value="Cu-oxidase_3"/>
    <property type="match status" value="1"/>
</dbReference>
<evidence type="ECO:0000256" key="3">
    <source>
        <dbReference type="ARBA" id="ARBA00022729"/>
    </source>
</evidence>
<gene>
    <name evidence="12" type="ORF">SODALDRAFT_270242</name>
</gene>
<dbReference type="PROSITE" id="PS00079">
    <property type="entry name" value="MULTICOPPER_OXIDASE1"/>
    <property type="match status" value="1"/>
</dbReference>
<evidence type="ECO:0000256" key="2">
    <source>
        <dbReference type="ARBA" id="ARBA00022723"/>
    </source>
</evidence>
<dbReference type="InterPro" id="IPR001117">
    <property type="entry name" value="Cu-oxidase_2nd"/>
</dbReference>
<evidence type="ECO:0000256" key="7">
    <source>
        <dbReference type="SAM" id="MobiDB-lite"/>
    </source>
</evidence>
<dbReference type="Pfam" id="PF07731">
    <property type="entry name" value="Cu-oxidase_2"/>
    <property type="match status" value="1"/>
</dbReference>
<feature type="domain" description="Plastocyanin-like" evidence="10">
    <location>
        <begin position="367"/>
        <end position="494"/>
    </location>
</feature>
<feature type="domain" description="Plastocyanin-like" evidence="11">
    <location>
        <begin position="31"/>
        <end position="144"/>
    </location>
</feature>
<evidence type="ECO:0000256" key="8">
    <source>
        <dbReference type="SAM" id="SignalP"/>
    </source>
</evidence>
<reference evidence="12 13" key="1">
    <citation type="journal article" date="2018" name="Mol. Ecol.">
        <title>The obligate alkalophilic soda-lake fungus Sodiomyces alkalinus has shifted to a protein diet.</title>
        <authorList>
            <person name="Grum-Grzhimaylo A.A."/>
            <person name="Falkoski D.L."/>
            <person name="van den Heuvel J."/>
            <person name="Valero-Jimenez C.A."/>
            <person name="Min B."/>
            <person name="Choi I.G."/>
            <person name="Lipzen A."/>
            <person name="Daum C.G."/>
            <person name="Aanen D.K."/>
            <person name="Tsang A."/>
            <person name="Henrissat B."/>
            <person name="Bilanenko E.N."/>
            <person name="de Vries R.P."/>
            <person name="van Kan J.A.L."/>
            <person name="Grigoriev I.V."/>
            <person name="Debets A.J.M."/>
        </authorList>
    </citation>
    <scope>NUCLEOTIDE SEQUENCE [LARGE SCALE GENOMIC DNA]</scope>
    <source>
        <strain evidence="12 13">F11</strain>
    </source>
</reference>
<dbReference type="PANTHER" id="PTHR11709">
    <property type="entry name" value="MULTI-COPPER OXIDASE"/>
    <property type="match status" value="1"/>
</dbReference>
<dbReference type="GO" id="GO:0033573">
    <property type="term" value="C:high-affinity iron permease complex"/>
    <property type="evidence" value="ECO:0007669"/>
    <property type="project" value="TreeGrafter"/>
</dbReference>
<proteinExistence type="inferred from homology"/>
<dbReference type="SUPFAM" id="SSF49503">
    <property type="entry name" value="Cupredoxins"/>
    <property type="match status" value="3"/>
</dbReference>
<feature type="chain" id="PRO_5018131000" evidence="8">
    <location>
        <begin position="21"/>
        <end position="546"/>
    </location>
</feature>
<dbReference type="GO" id="GO:0033215">
    <property type="term" value="P:reductive iron assimilation"/>
    <property type="evidence" value="ECO:0007669"/>
    <property type="project" value="TreeGrafter"/>
</dbReference>
<evidence type="ECO:0000256" key="6">
    <source>
        <dbReference type="ARBA" id="ARBA00023180"/>
    </source>
</evidence>
<keyword evidence="13" id="KW-1185">Reference proteome</keyword>
<dbReference type="GeneID" id="39576185"/>
<accession>A0A3N2Q3Y4</accession>
<evidence type="ECO:0000256" key="1">
    <source>
        <dbReference type="ARBA" id="ARBA00010609"/>
    </source>
</evidence>
<dbReference type="Proteomes" id="UP000272025">
    <property type="component" value="Unassembled WGS sequence"/>
</dbReference>
<evidence type="ECO:0000313" key="13">
    <source>
        <dbReference type="Proteomes" id="UP000272025"/>
    </source>
</evidence>
<dbReference type="OrthoDB" id="2121828at2759"/>
<dbReference type="STRING" id="1314773.A0A3N2Q3Y4"/>
<dbReference type="InterPro" id="IPR045087">
    <property type="entry name" value="Cu-oxidase_fam"/>
</dbReference>
<dbReference type="PROSITE" id="PS00080">
    <property type="entry name" value="MULTICOPPER_OXIDASE2"/>
    <property type="match status" value="1"/>
</dbReference>
<keyword evidence="4" id="KW-0560">Oxidoreductase</keyword>
<dbReference type="EMBL" id="ML119052">
    <property type="protein sequence ID" value="ROT41462.1"/>
    <property type="molecule type" value="Genomic_DNA"/>
</dbReference>
<dbReference type="InterPro" id="IPR033138">
    <property type="entry name" value="Cu_oxidase_CS"/>
</dbReference>
<keyword evidence="2" id="KW-0479">Metal-binding</keyword>
<evidence type="ECO:0000259" key="10">
    <source>
        <dbReference type="Pfam" id="PF07731"/>
    </source>
</evidence>
<evidence type="ECO:0000259" key="9">
    <source>
        <dbReference type="Pfam" id="PF00394"/>
    </source>
</evidence>
<dbReference type="PANTHER" id="PTHR11709:SF361">
    <property type="entry name" value="IRON TRANSPORT MULTICOPPER OXIDASE FET3"/>
    <property type="match status" value="1"/>
</dbReference>
<organism evidence="12 13">
    <name type="scientific">Sodiomyces alkalinus (strain CBS 110278 / VKM F-3762 / F11)</name>
    <name type="common">Alkaliphilic filamentous fungus</name>
    <dbReference type="NCBI Taxonomy" id="1314773"/>
    <lineage>
        <taxon>Eukaryota</taxon>
        <taxon>Fungi</taxon>
        <taxon>Dikarya</taxon>
        <taxon>Ascomycota</taxon>
        <taxon>Pezizomycotina</taxon>
        <taxon>Sordariomycetes</taxon>
        <taxon>Hypocreomycetidae</taxon>
        <taxon>Glomerellales</taxon>
        <taxon>Plectosphaerellaceae</taxon>
        <taxon>Sodiomyces</taxon>
    </lineage>
</organism>
<keyword evidence="6" id="KW-0325">Glycoprotein</keyword>
<dbReference type="CDD" id="cd13877">
    <property type="entry name" value="CuRO_2_Fet3p_like"/>
    <property type="match status" value="1"/>
</dbReference>
<dbReference type="GO" id="GO:0004322">
    <property type="term" value="F:ferroxidase activity"/>
    <property type="evidence" value="ECO:0007669"/>
    <property type="project" value="TreeGrafter"/>
</dbReference>
<sequence length="546" mass="61876">MSRLQLVRLIFLLLAAVVRADTVTYDWQADWISATPDGVTRPVIGINGEWPCPSIEASVGDEVVVRLTNNLGNQTTGLHFHGMRQIQTNFMDGASVVTQCPLGPGDTITYRFTVDVPGTYWYHSHNMGQYVDGLRGALLVYDPDDPYSEDYDEEEVVTLSDWYHEQTIYLSRFLLSPQNEPPAPPGIDSILVNDVRRNPHFHVDKNKTYRLRFINLSAAASFMLNFEEVDAQVIAIDGYNVRRARASMVRIAPAQRYDILVCFTDTYSDNIPFLIALDGNPDYTNPELRPRWPLNLTGQFISDPDAPLRRNRDVTVWRPMDDSRLEPFGDYRPLSHPNRLIQLEAEFCQDQYNIPRACFNHIPYVLQKVPTLYTAATVGEHNTNPVVYGAVNPFILSQGDIVDIVVNNHDDRNHPFHLHGHHFEVLDRPCARSGVWPGPNATHINEYPPLRDTVDVMAHSYVVIRFLADNPGVHLFHCHIEWHVEMGLTATLILGPEKLRGLDIPQDHLDSCRRIGMPTAGNAGGDLENPLHTWNMNDKPPRFHAG</sequence>
<dbReference type="InterPro" id="IPR044130">
    <property type="entry name" value="CuRO_2_Fet3-like"/>
</dbReference>
<dbReference type="InterPro" id="IPR011706">
    <property type="entry name" value="Cu-oxidase_C"/>
</dbReference>
<protein>
    <submittedName>
        <fullName evidence="12">Iron transport multicopper oxidase FET3</fullName>
    </submittedName>
</protein>
<dbReference type="InterPro" id="IPR008972">
    <property type="entry name" value="Cupredoxin"/>
</dbReference>
<comment type="similarity">
    <text evidence="1">Belongs to the multicopper oxidase family.</text>
</comment>
<evidence type="ECO:0000256" key="5">
    <source>
        <dbReference type="ARBA" id="ARBA00023008"/>
    </source>
</evidence>
<name>A0A3N2Q3Y4_SODAK</name>
<dbReference type="GO" id="GO:0010106">
    <property type="term" value="P:cellular response to iron ion starvation"/>
    <property type="evidence" value="ECO:0007669"/>
    <property type="project" value="TreeGrafter"/>
</dbReference>
<evidence type="ECO:0000259" key="11">
    <source>
        <dbReference type="Pfam" id="PF07732"/>
    </source>
</evidence>
<dbReference type="GO" id="GO:0005507">
    <property type="term" value="F:copper ion binding"/>
    <property type="evidence" value="ECO:0007669"/>
    <property type="project" value="InterPro"/>
</dbReference>
<feature type="signal peptide" evidence="8">
    <location>
        <begin position="1"/>
        <end position="20"/>
    </location>
</feature>
<dbReference type="Gene3D" id="2.60.40.420">
    <property type="entry name" value="Cupredoxins - blue copper proteins"/>
    <property type="match status" value="3"/>
</dbReference>
<dbReference type="InterPro" id="IPR002355">
    <property type="entry name" value="Cu_oxidase_Cu_BS"/>
</dbReference>
<evidence type="ECO:0000256" key="4">
    <source>
        <dbReference type="ARBA" id="ARBA00023002"/>
    </source>
</evidence>
<feature type="region of interest" description="Disordered" evidence="7">
    <location>
        <begin position="520"/>
        <end position="546"/>
    </location>
</feature>
<keyword evidence="3 8" id="KW-0732">Signal</keyword>
<dbReference type="RefSeq" id="XP_028469268.1">
    <property type="nucleotide sequence ID" value="XM_028607707.1"/>
</dbReference>
<dbReference type="InterPro" id="IPR011707">
    <property type="entry name" value="Cu-oxidase-like_N"/>
</dbReference>
<dbReference type="AlphaFoldDB" id="A0A3N2Q3Y4"/>
<keyword evidence="5" id="KW-0186">Copper</keyword>